<dbReference type="KEGG" id="cmet:K6K41_09470"/>
<dbReference type="Proteomes" id="UP000825701">
    <property type="component" value="Chromosome"/>
</dbReference>
<feature type="domain" description="Redoxin" evidence="7">
    <location>
        <begin position="23"/>
        <end position="175"/>
    </location>
</feature>
<dbReference type="GO" id="GO:0045454">
    <property type="term" value="P:cell redox homeostasis"/>
    <property type="evidence" value="ECO:0007669"/>
    <property type="project" value="TreeGrafter"/>
</dbReference>
<reference evidence="8" key="1">
    <citation type="submission" date="2021-08" db="EMBL/GenBank/DDBJ databases">
        <authorList>
            <person name="Zhang H."/>
            <person name="Xu M."/>
            <person name="Yu Z."/>
            <person name="Yang L."/>
            <person name="Cai Y."/>
        </authorList>
    </citation>
    <scope>NUCLEOTIDE SEQUENCE</scope>
    <source>
        <strain evidence="8">CHL1</strain>
    </source>
</reference>
<dbReference type="Pfam" id="PF08534">
    <property type="entry name" value="Redoxin"/>
    <property type="match status" value="1"/>
</dbReference>
<name>A0A9E6RDX7_9HYPH</name>
<evidence type="ECO:0000256" key="5">
    <source>
        <dbReference type="ARBA" id="ARBA00023284"/>
    </source>
</evidence>
<evidence type="ECO:0000256" key="6">
    <source>
        <dbReference type="SAM" id="MobiDB-lite"/>
    </source>
</evidence>
<dbReference type="PANTHER" id="PTHR42801:SF21">
    <property type="entry name" value="BCPB PROTEIN"/>
    <property type="match status" value="1"/>
</dbReference>
<dbReference type="GO" id="GO:0034599">
    <property type="term" value="P:cellular response to oxidative stress"/>
    <property type="evidence" value="ECO:0007669"/>
    <property type="project" value="TreeGrafter"/>
</dbReference>
<accession>A0A9E6RDX7</accession>
<dbReference type="InterPro" id="IPR013740">
    <property type="entry name" value="Redoxin"/>
</dbReference>
<dbReference type="GO" id="GO:0005737">
    <property type="term" value="C:cytoplasm"/>
    <property type="evidence" value="ECO:0007669"/>
    <property type="project" value="TreeGrafter"/>
</dbReference>
<feature type="region of interest" description="Disordered" evidence="6">
    <location>
        <begin position="1"/>
        <end position="22"/>
    </location>
</feature>
<dbReference type="Gene3D" id="3.40.30.10">
    <property type="entry name" value="Glutaredoxin"/>
    <property type="match status" value="1"/>
</dbReference>
<keyword evidence="1" id="KW-0575">Peroxidase</keyword>
<protein>
    <submittedName>
        <fullName evidence="8">Peroxiredoxin</fullName>
    </submittedName>
</protein>
<evidence type="ECO:0000259" key="7">
    <source>
        <dbReference type="Pfam" id="PF08534"/>
    </source>
</evidence>
<proteinExistence type="predicted"/>
<evidence type="ECO:0000256" key="3">
    <source>
        <dbReference type="ARBA" id="ARBA00023002"/>
    </source>
</evidence>
<dbReference type="GO" id="GO:0008379">
    <property type="term" value="F:thioredoxin peroxidase activity"/>
    <property type="evidence" value="ECO:0007669"/>
    <property type="project" value="TreeGrafter"/>
</dbReference>
<keyword evidence="5" id="KW-0676">Redox-active center</keyword>
<gene>
    <name evidence="8" type="ORF">K6K41_09470</name>
</gene>
<dbReference type="CDD" id="cd03017">
    <property type="entry name" value="PRX_BCP"/>
    <property type="match status" value="1"/>
</dbReference>
<organism evidence="8 9">
    <name type="scientific">Chenggangzhangella methanolivorans</name>
    <dbReference type="NCBI Taxonomy" id="1437009"/>
    <lineage>
        <taxon>Bacteria</taxon>
        <taxon>Pseudomonadati</taxon>
        <taxon>Pseudomonadota</taxon>
        <taxon>Alphaproteobacteria</taxon>
        <taxon>Hyphomicrobiales</taxon>
        <taxon>Methylopilaceae</taxon>
        <taxon>Chenggangzhangella</taxon>
    </lineage>
</organism>
<dbReference type="EMBL" id="CP081869">
    <property type="protein sequence ID" value="QZO01603.1"/>
    <property type="molecule type" value="Genomic_DNA"/>
</dbReference>
<sequence>MSFADLPADLPRPVDDGGCDHLPGTTVPKTALASTAGRRVDLSALPAGRAVLYCYPATGVPGEPLPDGWDAIPGARGCTPQTCSFRDHHAELKALGASVFGLSTQSPAIQKELSERLHLPFEVLSDEDLDFTNALGLPTFEVEGRTLTKRVTLILKDGVVEAALYPVFPPNESAAQTLEWLKANG</sequence>
<dbReference type="AlphaFoldDB" id="A0A9E6RDX7"/>
<evidence type="ECO:0000313" key="8">
    <source>
        <dbReference type="EMBL" id="QZO01603.1"/>
    </source>
</evidence>
<keyword evidence="9" id="KW-1185">Reference proteome</keyword>
<evidence type="ECO:0000256" key="4">
    <source>
        <dbReference type="ARBA" id="ARBA00023157"/>
    </source>
</evidence>
<dbReference type="PANTHER" id="PTHR42801">
    <property type="entry name" value="THIOREDOXIN-DEPENDENT PEROXIDE REDUCTASE"/>
    <property type="match status" value="1"/>
</dbReference>
<evidence type="ECO:0000256" key="2">
    <source>
        <dbReference type="ARBA" id="ARBA00022862"/>
    </source>
</evidence>
<evidence type="ECO:0000313" key="9">
    <source>
        <dbReference type="Proteomes" id="UP000825701"/>
    </source>
</evidence>
<keyword evidence="4" id="KW-1015">Disulfide bond</keyword>
<dbReference type="InterPro" id="IPR036249">
    <property type="entry name" value="Thioredoxin-like_sf"/>
</dbReference>
<dbReference type="InterPro" id="IPR050924">
    <property type="entry name" value="Peroxiredoxin_BCP/PrxQ"/>
</dbReference>
<evidence type="ECO:0000256" key="1">
    <source>
        <dbReference type="ARBA" id="ARBA00022559"/>
    </source>
</evidence>
<dbReference type="RefSeq" id="WP_261404899.1">
    <property type="nucleotide sequence ID" value="NZ_CP081869.1"/>
</dbReference>
<keyword evidence="2" id="KW-0049">Antioxidant</keyword>
<keyword evidence="3" id="KW-0560">Oxidoreductase</keyword>
<dbReference type="SUPFAM" id="SSF52833">
    <property type="entry name" value="Thioredoxin-like"/>
    <property type="match status" value="1"/>
</dbReference>